<dbReference type="CDD" id="cd02440">
    <property type="entry name" value="AdoMet_MTases"/>
    <property type="match status" value="1"/>
</dbReference>
<dbReference type="AlphaFoldDB" id="A0AA38MHW8"/>
<organism evidence="4 5">
    <name type="scientific">Zophobas morio</name>
    <dbReference type="NCBI Taxonomy" id="2755281"/>
    <lineage>
        <taxon>Eukaryota</taxon>
        <taxon>Metazoa</taxon>
        <taxon>Ecdysozoa</taxon>
        <taxon>Arthropoda</taxon>
        <taxon>Hexapoda</taxon>
        <taxon>Insecta</taxon>
        <taxon>Pterygota</taxon>
        <taxon>Neoptera</taxon>
        <taxon>Endopterygota</taxon>
        <taxon>Coleoptera</taxon>
        <taxon>Polyphaga</taxon>
        <taxon>Cucujiformia</taxon>
        <taxon>Tenebrionidae</taxon>
        <taxon>Zophobas</taxon>
    </lineage>
</organism>
<evidence type="ECO:0000313" key="5">
    <source>
        <dbReference type="Proteomes" id="UP001168821"/>
    </source>
</evidence>
<evidence type="ECO:0000313" key="4">
    <source>
        <dbReference type="EMBL" id="KAJ3657560.1"/>
    </source>
</evidence>
<name>A0AA38MHW8_9CUCU</name>
<keyword evidence="2" id="KW-0808">Transferase</keyword>
<dbReference type="EMBL" id="JALNTZ010000003">
    <property type="protein sequence ID" value="KAJ3657560.1"/>
    <property type="molecule type" value="Genomic_DNA"/>
</dbReference>
<proteinExistence type="predicted"/>
<evidence type="ECO:0000256" key="1">
    <source>
        <dbReference type="ARBA" id="ARBA00022603"/>
    </source>
</evidence>
<dbReference type="GO" id="GO:0032259">
    <property type="term" value="P:methylation"/>
    <property type="evidence" value="ECO:0007669"/>
    <property type="project" value="UniProtKB-KW"/>
</dbReference>
<dbReference type="InterPro" id="IPR029063">
    <property type="entry name" value="SAM-dependent_MTases_sf"/>
</dbReference>
<keyword evidence="5" id="KW-1185">Reference proteome</keyword>
<comment type="caution">
    <text evidence="4">The sequence shown here is derived from an EMBL/GenBank/DDBJ whole genome shotgun (WGS) entry which is preliminary data.</text>
</comment>
<dbReference type="Gene3D" id="3.40.50.150">
    <property type="entry name" value="Vaccinia Virus protein VP39"/>
    <property type="match status" value="1"/>
</dbReference>
<keyword evidence="1" id="KW-0489">Methyltransferase</keyword>
<dbReference type="PANTHER" id="PTHR43861">
    <property type="entry name" value="TRANS-ACONITATE 2-METHYLTRANSFERASE-RELATED"/>
    <property type="match status" value="1"/>
</dbReference>
<sequence>MNQDPALYSKICQMQKFDATHFLNTYLNQLNLKDGAPVLDVGAGEGTITLEVIIPLLPPFAKLVISDKSEKMVNFAKRRFNDQRIEVVRMDISDDEDDEVFKKRFDHVFSFYCLNFVPEERCPQAMRNIFTLLKPGGNLFATVIVDSALFEICDSMTKKQKWPPAMVHFKINPYRGVDKPEAKLRFFLEQAGFDVQVCKYEERTYSFDGFRHFLDFALAIVPVLNVASQNKQVEFVEDFTKETRNADKLSIKKSSGGEIVVMSYSVLVVCASRA</sequence>
<evidence type="ECO:0000256" key="2">
    <source>
        <dbReference type="ARBA" id="ARBA00022679"/>
    </source>
</evidence>
<dbReference type="Pfam" id="PF13649">
    <property type="entry name" value="Methyltransf_25"/>
    <property type="match status" value="1"/>
</dbReference>
<dbReference type="InterPro" id="IPR041698">
    <property type="entry name" value="Methyltransf_25"/>
</dbReference>
<dbReference type="Proteomes" id="UP001168821">
    <property type="component" value="Unassembled WGS sequence"/>
</dbReference>
<reference evidence="4" key="1">
    <citation type="journal article" date="2023" name="G3 (Bethesda)">
        <title>Whole genome assemblies of Zophobas morio and Tenebrio molitor.</title>
        <authorList>
            <person name="Kaur S."/>
            <person name="Stinson S.A."/>
            <person name="diCenzo G.C."/>
        </authorList>
    </citation>
    <scope>NUCLEOTIDE SEQUENCE</scope>
    <source>
        <strain evidence="4">QUZm001</strain>
    </source>
</reference>
<evidence type="ECO:0000259" key="3">
    <source>
        <dbReference type="Pfam" id="PF13649"/>
    </source>
</evidence>
<dbReference type="SUPFAM" id="SSF53335">
    <property type="entry name" value="S-adenosyl-L-methionine-dependent methyltransferases"/>
    <property type="match status" value="1"/>
</dbReference>
<dbReference type="PANTHER" id="PTHR43861:SF1">
    <property type="entry name" value="TRANS-ACONITATE 2-METHYLTRANSFERASE"/>
    <property type="match status" value="1"/>
</dbReference>
<accession>A0AA38MHW8</accession>
<dbReference type="GO" id="GO:0008168">
    <property type="term" value="F:methyltransferase activity"/>
    <property type="evidence" value="ECO:0007669"/>
    <property type="project" value="UniProtKB-KW"/>
</dbReference>
<gene>
    <name evidence="4" type="ORF">Zmor_009353</name>
</gene>
<protein>
    <recommendedName>
        <fullName evidence="3">Methyltransferase domain-containing protein</fullName>
    </recommendedName>
</protein>
<feature type="domain" description="Methyltransferase" evidence="3">
    <location>
        <begin position="38"/>
        <end position="137"/>
    </location>
</feature>